<gene>
    <name evidence="6" type="ORF">AVDCRST_MAG83-885</name>
</gene>
<dbReference type="EMBL" id="CADCTE010000062">
    <property type="protein sequence ID" value="CAA9228455.1"/>
    <property type="molecule type" value="Genomic_DNA"/>
</dbReference>
<dbReference type="SUPFAM" id="SSF53807">
    <property type="entry name" value="Helical backbone' metal receptor"/>
    <property type="match status" value="1"/>
</dbReference>
<evidence type="ECO:0000256" key="4">
    <source>
        <dbReference type="ARBA" id="ARBA00022729"/>
    </source>
</evidence>
<reference evidence="6" key="1">
    <citation type="submission" date="2020-02" db="EMBL/GenBank/DDBJ databases">
        <authorList>
            <person name="Meier V. D."/>
        </authorList>
    </citation>
    <scope>NUCLEOTIDE SEQUENCE</scope>
    <source>
        <strain evidence="6">AVDCRST_MAG83</strain>
    </source>
</reference>
<accession>A0A6J4HME1</accession>
<dbReference type="PANTHER" id="PTHR42953:SF1">
    <property type="entry name" value="METAL-BINDING PROTEIN HI_0362-RELATED"/>
    <property type="match status" value="1"/>
</dbReference>
<keyword evidence="2" id="KW-0813">Transport</keyword>
<comment type="subcellular location">
    <subcellularLocation>
        <location evidence="1">Cell envelope</location>
    </subcellularLocation>
</comment>
<evidence type="ECO:0000256" key="2">
    <source>
        <dbReference type="ARBA" id="ARBA00022448"/>
    </source>
</evidence>
<feature type="region of interest" description="Disordered" evidence="5">
    <location>
        <begin position="113"/>
        <end position="149"/>
    </location>
</feature>
<dbReference type="AlphaFoldDB" id="A0A6J4HME1"/>
<keyword evidence="4" id="KW-0732">Signal</keyword>
<feature type="compositionally biased region" description="Basic and acidic residues" evidence="5">
    <location>
        <begin position="118"/>
        <end position="134"/>
    </location>
</feature>
<name>A0A6J4HME1_9MICC</name>
<sequence length="317" mass="32943">MALTASACGGNAGAGNAADTGSQPLQVVTATNVYGSIVEAIGGDRVEVTPIVDSLSQDPHSYEATVQDKLAVSKADLLVENGGGYDAFLHRLADETGLDHDRVVTAVGVSGLEGAPAEGEHAGEDEHAEEPHAEGEEDDGHGHGHGSFNEHVWYSPAAMKALAGAIGEKLGSLDEANAADYEERTERLQNSLTEIEDRLAAAGGGDFAATEPVPVYLLEAAGLTDATVPEYTEAVEEGNDVPVGVLNEMRELLASGSVEFLAYNEQTEGPQTQSVRSAAEQAGVPVVDFTETLPEGQDYLAWMEANAESVLEALNAG</sequence>
<keyword evidence="3" id="KW-0479">Metal-binding</keyword>
<evidence type="ECO:0000256" key="3">
    <source>
        <dbReference type="ARBA" id="ARBA00022723"/>
    </source>
</evidence>
<dbReference type="PANTHER" id="PTHR42953">
    <property type="entry name" value="HIGH-AFFINITY ZINC UPTAKE SYSTEM PROTEIN ZNUA-RELATED"/>
    <property type="match status" value="1"/>
</dbReference>
<feature type="region of interest" description="Disordered" evidence="5">
    <location>
        <begin position="1"/>
        <end position="21"/>
    </location>
</feature>
<proteinExistence type="predicted"/>
<dbReference type="GO" id="GO:0030313">
    <property type="term" value="C:cell envelope"/>
    <property type="evidence" value="ECO:0007669"/>
    <property type="project" value="UniProtKB-SubCell"/>
</dbReference>
<dbReference type="GO" id="GO:0030001">
    <property type="term" value="P:metal ion transport"/>
    <property type="evidence" value="ECO:0007669"/>
    <property type="project" value="InterPro"/>
</dbReference>
<dbReference type="Gene3D" id="3.40.50.1980">
    <property type="entry name" value="Nitrogenase molybdenum iron protein domain"/>
    <property type="match status" value="2"/>
</dbReference>
<dbReference type="RefSeq" id="WP_294565572.1">
    <property type="nucleotide sequence ID" value="NZ_CADCTE010000062.1"/>
</dbReference>
<evidence type="ECO:0000256" key="5">
    <source>
        <dbReference type="SAM" id="MobiDB-lite"/>
    </source>
</evidence>
<dbReference type="Pfam" id="PF01297">
    <property type="entry name" value="ZnuA"/>
    <property type="match status" value="1"/>
</dbReference>
<dbReference type="GO" id="GO:0046872">
    <property type="term" value="F:metal ion binding"/>
    <property type="evidence" value="ECO:0007669"/>
    <property type="project" value="UniProtKB-KW"/>
</dbReference>
<organism evidence="6">
    <name type="scientific">uncultured Arthrobacter sp</name>
    <dbReference type="NCBI Taxonomy" id="114050"/>
    <lineage>
        <taxon>Bacteria</taxon>
        <taxon>Bacillati</taxon>
        <taxon>Actinomycetota</taxon>
        <taxon>Actinomycetes</taxon>
        <taxon>Micrococcales</taxon>
        <taxon>Micrococcaceae</taxon>
        <taxon>Arthrobacter</taxon>
        <taxon>environmental samples</taxon>
    </lineage>
</organism>
<protein>
    <submittedName>
        <fullName evidence="6">Zinc ABC transporter, substrate-binding protein ZnuA</fullName>
    </submittedName>
</protein>
<evidence type="ECO:0000256" key="1">
    <source>
        <dbReference type="ARBA" id="ARBA00004196"/>
    </source>
</evidence>
<evidence type="ECO:0000313" key="6">
    <source>
        <dbReference type="EMBL" id="CAA9228455.1"/>
    </source>
</evidence>
<dbReference type="InterPro" id="IPR050492">
    <property type="entry name" value="Bact_metal-bind_prot9"/>
</dbReference>
<dbReference type="InterPro" id="IPR006127">
    <property type="entry name" value="ZnuA-like"/>
</dbReference>